<protein>
    <submittedName>
        <fullName evidence="1">Uncharacterized protein</fullName>
    </submittedName>
</protein>
<evidence type="ECO:0000313" key="1">
    <source>
        <dbReference type="EMBL" id="KAA4636767.1"/>
    </source>
</evidence>
<proteinExistence type="predicted"/>
<name>A0A642C135_BACOV</name>
<dbReference type="EMBL" id="VWFN01000145">
    <property type="protein sequence ID" value="KAA4636767.1"/>
    <property type="molecule type" value="Genomic_DNA"/>
</dbReference>
<gene>
    <name evidence="1" type="ORF">F3B51_27960</name>
</gene>
<sequence>MNRIRWFVIGLHLYVFPPEPEVGDIEALHNWIPQKKGIIETLKFRFHTGIWSYTAGNINYQY</sequence>
<comment type="caution">
    <text evidence="1">The sequence shown here is derived from an EMBL/GenBank/DDBJ whole genome shotgun (WGS) entry which is preliminary data.</text>
</comment>
<dbReference type="AlphaFoldDB" id="A0A642C135"/>
<organism evidence="1">
    <name type="scientific">Bacteroides ovatus</name>
    <dbReference type="NCBI Taxonomy" id="28116"/>
    <lineage>
        <taxon>Bacteria</taxon>
        <taxon>Pseudomonadati</taxon>
        <taxon>Bacteroidota</taxon>
        <taxon>Bacteroidia</taxon>
        <taxon>Bacteroidales</taxon>
        <taxon>Bacteroidaceae</taxon>
        <taxon>Bacteroides</taxon>
    </lineage>
</organism>
<accession>A0A642C135</accession>
<reference evidence="1" key="1">
    <citation type="journal article" date="2019" name="Nat. Med.">
        <title>A library of human gut bacterial isolates paired with longitudinal multiomics data enables mechanistic microbiome research.</title>
        <authorList>
            <person name="Poyet M."/>
            <person name="Groussin M."/>
            <person name="Gibbons S.M."/>
            <person name="Avila-Pacheco J."/>
            <person name="Jiang X."/>
            <person name="Kearney S.M."/>
            <person name="Perrotta A.R."/>
            <person name="Berdy B."/>
            <person name="Zhao S."/>
            <person name="Lieberman T.D."/>
            <person name="Swanson P.K."/>
            <person name="Smith M."/>
            <person name="Roesemann S."/>
            <person name="Alexander J.E."/>
            <person name="Rich S.A."/>
            <person name="Livny J."/>
            <person name="Vlamakis H."/>
            <person name="Clish C."/>
            <person name="Bullock K."/>
            <person name="Deik A."/>
            <person name="Scott J."/>
            <person name="Pierce K.A."/>
            <person name="Xavier R.J."/>
            <person name="Alm E.J."/>
        </authorList>
    </citation>
    <scope>NUCLEOTIDE SEQUENCE</scope>
    <source>
        <strain evidence="1">BIOML-A13</strain>
    </source>
</reference>